<name>A0ABT3GQ54_9BACT</name>
<evidence type="ECO:0000313" key="2">
    <source>
        <dbReference type="EMBL" id="MCW1925649.1"/>
    </source>
</evidence>
<comment type="caution">
    <text evidence="2">The sequence shown here is derived from an EMBL/GenBank/DDBJ whole genome shotgun (WGS) entry which is preliminary data.</text>
</comment>
<protein>
    <submittedName>
        <fullName evidence="2">Uncharacterized protein</fullName>
    </submittedName>
</protein>
<evidence type="ECO:0000313" key="3">
    <source>
        <dbReference type="Proteomes" id="UP001320876"/>
    </source>
</evidence>
<reference evidence="2 3" key="1">
    <citation type="submission" date="2022-10" db="EMBL/GenBank/DDBJ databases">
        <title>Luteolibacter arcticus strain CCTCC AB 2014275, whole genome shotgun sequencing project.</title>
        <authorList>
            <person name="Zhao G."/>
            <person name="Shen L."/>
        </authorList>
    </citation>
    <scope>NUCLEOTIDE SEQUENCE [LARGE SCALE GENOMIC DNA]</scope>
    <source>
        <strain evidence="2 3">CCTCC AB 2014275</strain>
    </source>
</reference>
<feature type="compositionally biased region" description="Pro residues" evidence="1">
    <location>
        <begin position="113"/>
        <end position="123"/>
    </location>
</feature>
<feature type="region of interest" description="Disordered" evidence="1">
    <location>
        <begin position="102"/>
        <end position="142"/>
    </location>
</feature>
<proteinExistence type="predicted"/>
<evidence type="ECO:0000256" key="1">
    <source>
        <dbReference type="SAM" id="MobiDB-lite"/>
    </source>
</evidence>
<dbReference type="Proteomes" id="UP001320876">
    <property type="component" value="Unassembled WGS sequence"/>
</dbReference>
<feature type="compositionally biased region" description="Pro residues" evidence="1">
    <location>
        <begin position="33"/>
        <end position="43"/>
    </location>
</feature>
<keyword evidence="3" id="KW-1185">Reference proteome</keyword>
<organism evidence="2 3">
    <name type="scientific">Luteolibacter arcticus</name>
    <dbReference type="NCBI Taxonomy" id="1581411"/>
    <lineage>
        <taxon>Bacteria</taxon>
        <taxon>Pseudomonadati</taxon>
        <taxon>Verrucomicrobiota</taxon>
        <taxon>Verrucomicrobiia</taxon>
        <taxon>Verrucomicrobiales</taxon>
        <taxon>Verrucomicrobiaceae</taxon>
        <taxon>Luteolibacter</taxon>
    </lineage>
</organism>
<feature type="compositionally biased region" description="Pro residues" evidence="1">
    <location>
        <begin position="9"/>
        <end position="24"/>
    </location>
</feature>
<dbReference type="EMBL" id="JAPDDT010000015">
    <property type="protein sequence ID" value="MCW1925649.1"/>
    <property type="molecule type" value="Genomic_DNA"/>
</dbReference>
<accession>A0ABT3GQ54</accession>
<gene>
    <name evidence="2" type="ORF">OKA05_24030</name>
</gene>
<feature type="region of interest" description="Disordered" evidence="1">
    <location>
        <begin position="1"/>
        <end position="45"/>
    </location>
</feature>
<sequence>MAASVPELPEAPAPAPIPEPPAAPAPVAAAAPEVPPLPAPVPPDATILDEIENANELAETAPARRPRSKARLALAIGLPALALAAVGYHFGKGRQLQILESPALGSPSTPTQPAEPAPAPAPAPNETAQGSQPPPPPERSEVNDAQETLIAFLGAPDWQARSAFVLSPEEVRPEMEKHAKANGDGPIPASAVELNKEQSAPPVFVFKVCTKAMPDGFPVPVIFTDEGPKIDWESFTAFNDDHFNKLLQGPPGQIGIFNLLVKPELGEEPSPHFTRFRLSVPMPGREATSWVRRDSVALARLKAVFDGSDIYDKETVDKLVSEIGLPLRLAVAKRRTNDGREFIEVVEMVAGSWGMAKP</sequence>